<dbReference type="Proteomes" id="UP000250241">
    <property type="component" value="Chromosome"/>
</dbReference>
<evidence type="ECO:0000313" key="1">
    <source>
        <dbReference type="EMBL" id="BAV87664.1"/>
    </source>
</evidence>
<gene>
    <name evidence="1" type="ORF">RA11412_1365</name>
</gene>
<name>A0A2Z5QZL8_9MICC</name>
<dbReference type="KEGG" id="raj:RA11412_1365"/>
<dbReference type="EMBL" id="AP017895">
    <property type="protein sequence ID" value="BAV87664.1"/>
    <property type="molecule type" value="Genomic_DNA"/>
</dbReference>
<accession>A0A2Z5QZL8</accession>
<proteinExistence type="predicted"/>
<protein>
    <submittedName>
        <fullName evidence="1">Uncharacterized protein</fullName>
    </submittedName>
</protein>
<sequence>MCGLWGASGSCAAGSIAHGAITDLVLDEQLGRALIEK</sequence>
<dbReference type="AlphaFoldDB" id="A0A2Z5QZL8"/>
<keyword evidence="2" id="KW-1185">Reference proteome</keyword>
<evidence type="ECO:0000313" key="2">
    <source>
        <dbReference type="Proteomes" id="UP000250241"/>
    </source>
</evidence>
<reference evidence="1 2" key="1">
    <citation type="submission" date="2016-10" db="EMBL/GenBank/DDBJ databases">
        <title>Genome sequence of Rothia aeria strain JCM11412.</title>
        <authorList>
            <person name="Nambu T."/>
        </authorList>
    </citation>
    <scope>NUCLEOTIDE SEQUENCE [LARGE SCALE GENOMIC DNA]</scope>
    <source>
        <strain evidence="1 2">JCM 11412</strain>
    </source>
</reference>
<organism evidence="1 2">
    <name type="scientific">Rothia aeria</name>
    <dbReference type="NCBI Taxonomy" id="172042"/>
    <lineage>
        <taxon>Bacteria</taxon>
        <taxon>Bacillati</taxon>
        <taxon>Actinomycetota</taxon>
        <taxon>Actinomycetes</taxon>
        <taxon>Micrococcales</taxon>
        <taxon>Micrococcaceae</taxon>
        <taxon>Rothia</taxon>
    </lineage>
</organism>